<proteinExistence type="predicted"/>
<dbReference type="EMBL" id="CP060286">
    <property type="protein sequence ID" value="QNK39849.1"/>
    <property type="molecule type" value="Genomic_DNA"/>
</dbReference>
<gene>
    <name evidence="1" type="ORF">HCR03_14165</name>
</gene>
<name>A0A7G8T8A8_9FIRM</name>
<evidence type="ECO:0000313" key="1">
    <source>
        <dbReference type="EMBL" id="QNK39849.1"/>
    </source>
</evidence>
<protein>
    <recommendedName>
        <fullName evidence="3">DNA-binding protein</fullName>
    </recommendedName>
</protein>
<accession>A0A7G8T8A8</accession>
<evidence type="ECO:0000313" key="2">
    <source>
        <dbReference type="Proteomes" id="UP000515909"/>
    </source>
</evidence>
<dbReference type="AlphaFoldDB" id="A0A7G8T8A8"/>
<dbReference type="RefSeq" id="WP_187034851.1">
    <property type="nucleotide sequence ID" value="NZ_CP060286.1"/>
</dbReference>
<evidence type="ECO:0008006" key="3">
    <source>
        <dbReference type="Google" id="ProtNLM"/>
    </source>
</evidence>
<reference evidence="1 2" key="1">
    <citation type="submission" date="2020-08" db="EMBL/GenBank/DDBJ databases">
        <title>The isolate Caproiciproducens sp. 7D4C2 produces n-caproate at mildly acidic conditions from hexoses: genome and rBOX comparison with related strains and chain-elongating bacteria.</title>
        <authorList>
            <person name="Esquivel-Elizondo S."/>
            <person name="Bagci C."/>
            <person name="Temovska M."/>
            <person name="Jeon B.S."/>
            <person name="Bessarab I."/>
            <person name="Williams R.B.H."/>
            <person name="Huson D.H."/>
            <person name="Angenent L.T."/>
        </authorList>
    </citation>
    <scope>NUCLEOTIDE SEQUENCE [LARGE SCALE GENOMIC DNA]</scope>
    <source>
        <strain evidence="1 2">7D4C2</strain>
    </source>
</reference>
<dbReference type="Proteomes" id="UP000515909">
    <property type="component" value="Chromosome"/>
</dbReference>
<dbReference type="KEGG" id="cfem:HCR03_14165"/>
<organism evidence="1 2">
    <name type="scientific">Caproicibacter fermentans</name>
    <dbReference type="NCBI Taxonomy" id="2576756"/>
    <lineage>
        <taxon>Bacteria</taxon>
        <taxon>Bacillati</taxon>
        <taxon>Bacillota</taxon>
        <taxon>Clostridia</taxon>
        <taxon>Eubacteriales</taxon>
        <taxon>Acutalibacteraceae</taxon>
        <taxon>Caproicibacter</taxon>
    </lineage>
</organism>
<sequence length="153" mass="17732">MTQEQLRKKLERQFKKYPDCVFPEDVSKMLRLGINTVYHMLKGNLISCYLVTNKYHVAKQDVIDFVLASGYTECISPTDQRKEIQKYCAKEPRTASEISSILGVSNQYCRKVLLAPMCREKMLESYVSSGNDRFKGVVLYRYKKQQPGRGSKK</sequence>